<dbReference type="EMBL" id="KN742460">
    <property type="protein sequence ID" value="KIH52923.1"/>
    <property type="molecule type" value="Genomic_DNA"/>
</dbReference>
<gene>
    <name evidence="1" type="ORF">ANCDUO_16966</name>
</gene>
<reference evidence="1 2" key="1">
    <citation type="submission" date="2013-12" db="EMBL/GenBank/DDBJ databases">
        <title>Draft genome of the parsitic nematode Ancylostoma duodenale.</title>
        <authorList>
            <person name="Mitreva M."/>
        </authorList>
    </citation>
    <scope>NUCLEOTIDE SEQUENCE [LARGE SCALE GENOMIC DNA]</scope>
    <source>
        <strain evidence="1 2">Zhejiang</strain>
    </source>
</reference>
<evidence type="ECO:0000313" key="2">
    <source>
        <dbReference type="Proteomes" id="UP000054047"/>
    </source>
</evidence>
<dbReference type="Proteomes" id="UP000054047">
    <property type="component" value="Unassembled WGS sequence"/>
</dbReference>
<dbReference type="SUPFAM" id="SSF48403">
    <property type="entry name" value="Ankyrin repeat"/>
    <property type="match status" value="1"/>
</dbReference>
<dbReference type="InterPro" id="IPR002110">
    <property type="entry name" value="Ankyrin_rpt"/>
</dbReference>
<sequence>MVRIKELLLKKKLQYDTRSSRKCRSGRVRVRMAGYPCLKIVAKVLDKAPSPREGKNWHVKYLLMGMNIHDRDYDDRTALHVAASEGQLECLNYVLSKWKESPGDIFFMGTGKGNEM</sequence>
<keyword evidence="2" id="KW-1185">Reference proteome</keyword>
<dbReference type="AlphaFoldDB" id="A0A0C2C9G0"/>
<dbReference type="Pfam" id="PF13637">
    <property type="entry name" value="Ank_4"/>
    <property type="match status" value="1"/>
</dbReference>
<dbReference type="Gene3D" id="1.25.40.20">
    <property type="entry name" value="Ankyrin repeat-containing domain"/>
    <property type="match status" value="1"/>
</dbReference>
<evidence type="ECO:0000313" key="1">
    <source>
        <dbReference type="EMBL" id="KIH52923.1"/>
    </source>
</evidence>
<name>A0A0C2C9G0_9BILA</name>
<protein>
    <submittedName>
        <fullName evidence="1">Uncharacterized protein</fullName>
    </submittedName>
</protein>
<dbReference type="OrthoDB" id="71307at2759"/>
<proteinExistence type="predicted"/>
<dbReference type="InterPro" id="IPR036770">
    <property type="entry name" value="Ankyrin_rpt-contain_sf"/>
</dbReference>
<accession>A0A0C2C9G0</accession>
<organism evidence="1 2">
    <name type="scientific">Ancylostoma duodenale</name>
    <dbReference type="NCBI Taxonomy" id="51022"/>
    <lineage>
        <taxon>Eukaryota</taxon>
        <taxon>Metazoa</taxon>
        <taxon>Ecdysozoa</taxon>
        <taxon>Nematoda</taxon>
        <taxon>Chromadorea</taxon>
        <taxon>Rhabditida</taxon>
        <taxon>Rhabditina</taxon>
        <taxon>Rhabditomorpha</taxon>
        <taxon>Strongyloidea</taxon>
        <taxon>Ancylostomatidae</taxon>
        <taxon>Ancylostomatinae</taxon>
        <taxon>Ancylostoma</taxon>
    </lineage>
</organism>